<dbReference type="GO" id="GO:0005886">
    <property type="term" value="C:plasma membrane"/>
    <property type="evidence" value="ECO:0007669"/>
    <property type="project" value="UniProtKB-SubCell"/>
</dbReference>
<evidence type="ECO:0000313" key="11">
    <source>
        <dbReference type="EMBL" id="QTX10937.1"/>
    </source>
</evidence>
<dbReference type="InterPro" id="IPR051800">
    <property type="entry name" value="PqiA-PqiB_transport"/>
</dbReference>
<reference evidence="11" key="2">
    <citation type="submission" date="2021-04" db="EMBL/GenBank/DDBJ databases">
        <title>Complete Genome and methylome analysis of Thiothrix fructosivorans ATCC 49748.</title>
        <authorList>
            <person name="Fomenkov A."/>
            <person name="Sun L."/>
            <person name="Vincze T."/>
            <person name="Grabovich M.Y."/>
            <person name="Roberts R.J."/>
        </authorList>
    </citation>
    <scope>NUCLEOTIDE SEQUENCE</scope>
    <source>
        <strain evidence="11">ATCC 49748</strain>
    </source>
</reference>
<dbReference type="InterPro" id="IPR003399">
    <property type="entry name" value="Mce/MlaD"/>
</dbReference>
<evidence type="ECO:0000259" key="9">
    <source>
        <dbReference type="Pfam" id="PF02470"/>
    </source>
</evidence>
<accession>A0A8B0SMJ4</accession>
<evidence type="ECO:0000256" key="7">
    <source>
        <dbReference type="SAM" id="Coils"/>
    </source>
</evidence>
<comment type="subcellular location">
    <subcellularLocation>
        <location evidence="1">Cell inner membrane</location>
    </subcellularLocation>
</comment>
<name>A0A8B0SMJ4_9GAMM</name>
<protein>
    <submittedName>
        <fullName evidence="11">MCE family protein</fullName>
    </submittedName>
</protein>
<evidence type="ECO:0000256" key="5">
    <source>
        <dbReference type="ARBA" id="ARBA00022989"/>
    </source>
</evidence>
<keyword evidence="5 8" id="KW-1133">Transmembrane helix</keyword>
<feature type="coiled-coil region" evidence="7">
    <location>
        <begin position="449"/>
        <end position="476"/>
    </location>
</feature>
<dbReference type="Pfam" id="PF02470">
    <property type="entry name" value="MlaD"/>
    <property type="match status" value="3"/>
</dbReference>
<organism evidence="11">
    <name type="scientific">Thiothrix fructosivorans</name>
    <dbReference type="NCBI Taxonomy" id="111770"/>
    <lineage>
        <taxon>Bacteria</taxon>
        <taxon>Pseudomonadati</taxon>
        <taxon>Pseudomonadota</taxon>
        <taxon>Gammaproteobacteria</taxon>
        <taxon>Thiotrichales</taxon>
        <taxon>Thiotrichaceae</taxon>
        <taxon>Thiothrix</taxon>
    </lineage>
</organism>
<keyword evidence="12" id="KW-1185">Reference proteome</keyword>
<feature type="domain" description="Mce/MlaD" evidence="9">
    <location>
        <begin position="293"/>
        <end position="389"/>
    </location>
</feature>
<feature type="domain" description="Mce/MlaD" evidence="9">
    <location>
        <begin position="48"/>
        <end position="140"/>
    </location>
</feature>
<dbReference type="PANTHER" id="PTHR30462">
    <property type="entry name" value="INTERMEMBRANE TRANSPORT PROTEIN PQIB-RELATED"/>
    <property type="match status" value="1"/>
</dbReference>
<keyword evidence="6 8" id="KW-0472">Membrane</keyword>
<gene>
    <name evidence="11" type="ORF">J1836_000730</name>
    <name evidence="10" type="ORF">J1836_12085</name>
</gene>
<evidence type="ECO:0000256" key="3">
    <source>
        <dbReference type="ARBA" id="ARBA00022519"/>
    </source>
</evidence>
<evidence type="ECO:0000256" key="8">
    <source>
        <dbReference type="SAM" id="Phobius"/>
    </source>
</evidence>
<feature type="domain" description="Mce/MlaD" evidence="9">
    <location>
        <begin position="164"/>
        <end position="224"/>
    </location>
</feature>
<keyword evidence="2" id="KW-1003">Cell membrane</keyword>
<keyword evidence="3" id="KW-0997">Cell inner membrane</keyword>
<keyword evidence="7" id="KW-0175">Coiled coil</keyword>
<evidence type="ECO:0000256" key="2">
    <source>
        <dbReference type="ARBA" id="ARBA00022475"/>
    </source>
</evidence>
<evidence type="ECO:0000256" key="4">
    <source>
        <dbReference type="ARBA" id="ARBA00022692"/>
    </source>
</evidence>
<dbReference type="RefSeq" id="WP_207251321.1">
    <property type="nucleotide sequence ID" value="NZ_JAFMPM010000006.1"/>
</dbReference>
<dbReference type="Proteomes" id="UP000664466">
    <property type="component" value="Unassembled WGS sequence"/>
</dbReference>
<evidence type="ECO:0000313" key="10">
    <source>
        <dbReference type="EMBL" id="MBO0613648.1"/>
    </source>
</evidence>
<dbReference type="EMBL" id="JAFMPM010000006">
    <property type="protein sequence ID" value="MBO0613648.1"/>
    <property type="molecule type" value="Genomic_DNA"/>
</dbReference>
<evidence type="ECO:0000256" key="6">
    <source>
        <dbReference type="ARBA" id="ARBA00023136"/>
    </source>
</evidence>
<evidence type="ECO:0000256" key="1">
    <source>
        <dbReference type="ARBA" id="ARBA00004533"/>
    </source>
</evidence>
<feature type="transmembrane region" description="Helical" evidence="8">
    <location>
        <begin position="25"/>
        <end position="46"/>
    </location>
</feature>
<evidence type="ECO:0000313" key="12">
    <source>
        <dbReference type="Proteomes" id="UP000664466"/>
    </source>
</evidence>
<dbReference type="EMBL" id="CP072748">
    <property type="protein sequence ID" value="QTX10937.1"/>
    <property type="molecule type" value="Genomic_DNA"/>
</dbReference>
<dbReference type="PANTHER" id="PTHR30462:SF0">
    <property type="entry name" value="INTERMEMBRANE TRANSPORT PROTEIN YEBT"/>
    <property type="match status" value="1"/>
</dbReference>
<dbReference type="AlphaFoldDB" id="A0A8B0SMJ4"/>
<sequence length="555" mass="60826">MNNNTGLDGDSLPEVTVREQRGPSVVWLIPLAALLIGIWLLFQNWYQQGPTITVQFSSAEGIEAGKTEVRYKAVTVGKVKKLKLDDELKYIEAVIELNKEIGRHLGNDASFWVVRPRVNRSGVSGLSTLFSGSYIGMDPGTNTDDQSFYAGVERPPVLAPAEDGKRFFLVSDSLGSVDMGAPVFYKQLQVGEVINYELLQDKDQVRLEVFVRAPYFQYVRTNTRFWNASGVELNMNSAGAEFRMESLVSVLIGGIAFETPKTLAAGDVSKEGDVFTLHRNFAGAQEKPYKEKLYYVMYFGGSVRGMEVGSAVEFKGIPIGKVEKIDITLDKATLGVRVPVLVSIQPQYFNETLTAAEGEVVLNKLVAKGMRAKLETVSFLTGQKVITLSMEKDPPPATIKVTQFYSEFPTTGSAFEDLPLMATEVMASLDEALAGINKLVNSGKLDKTVDNLNGVLAEAEQAVKAAKEMLKTVDGKTLPSVTQDVNKITVELSQTLQKLQSSMGNVDRLTAPHSPTQFQLQEMLEEVTAASRAVRSLTETLQRQPASLLRGKQGD</sequence>
<keyword evidence="4 8" id="KW-0812">Transmembrane</keyword>
<proteinExistence type="predicted"/>
<reference evidence="10 12" key="1">
    <citation type="submission" date="2021-03" db="EMBL/GenBank/DDBJ databases">
        <title>Draft genome and methylome analysis of Thiotrix fructosivoruns ATCC 49748.</title>
        <authorList>
            <person name="Fomenkov A."/>
            <person name="Grabovich M.Y."/>
            <person name="Roberts R.J."/>
        </authorList>
    </citation>
    <scope>NUCLEOTIDE SEQUENCE [LARGE SCALE GENOMIC DNA]</scope>
    <source>
        <strain evidence="10 12">ATCC 49748</strain>
    </source>
</reference>